<dbReference type="AlphaFoldDB" id="A0A4Q9BHI8"/>
<dbReference type="Gene3D" id="3.30.70.100">
    <property type="match status" value="1"/>
</dbReference>
<organism evidence="2 3">
    <name type="scientific">Aquirufa antheringensis</name>
    <dbReference type="NCBI Taxonomy" id="2516559"/>
    <lineage>
        <taxon>Bacteria</taxon>
        <taxon>Pseudomonadati</taxon>
        <taxon>Bacteroidota</taxon>
        <taxon>Cytophagia</taxon>
        <taxon>Cytophagales</taxon>
        <taxon>Flectobacillaceae</taxon>
        <taxon>Aquirufa</taxon>
    </lineage>
</organism>
<evidence type="ECO:0000313" key="3">
    <source>
        <dbReference type="Proteomes" id="UP000293583"/>
    </source>
</evidence>
<dbReference type="InterPro" id="IPR011008">
    <property type="entry name" value="Dimeric_a/b-barrel"/>
</dbReference>
<name>A0A4Q9BHI8_9BACT</name>
<dbReference type="RefSeq" id="WP_130922290.1">
    <property type="nucleotide sequence ID" value="NZ_JAANOM010000002.1"/>
</dbReference>
<dbReference type="PROSITE" id="PS51502">
    <property type="entry name" value="S_R_A_B_BARREL"/>
    <property type="match status" value="1"/>
</dbReference>
<feature type="domain" description="Stress-response A/B barrel" evidence="1">
    <location>
        <begin position="29"/>
        <end position="126"/>
    </location>
</feature>
<proteinExistence type="predicted"/>
<dbReference type="SUPFAM" id="SSF54909">
    <property type="entry name" value="Dimeric alpha+beta barrel"/>
    <property type="match status" value="1"/>
</dbReference>
<dbReference type="Pfam" id="PF07876">
    <property type="entry name" value="Dabb"/>
    <property type="match status" value="1"/>
</dbReference>
<comment type="caution">
    <text evidence="2">The sequence shown here is derived from an EMBL/GenBank/DDBJ whole genome shotgun (WGS) entry which is preliminary data.</text>
</comment>
<dbReference type="EMBL" id="SEWY01000001">
    <property type="protein sequence ID" value="TBH75083.1"/>
    <property type="molecule type" value="Genomic_DNA"/>
</dbReference>
<evidence type="ECO:0000259" key="1">
    <source>
        <dbReference type="PROSITE" id="PS51502"/>
    </source>
</evidence>
<keyword evidence="3" id="KW-1185">Reference proteome</keyword>
<sequence length="131" mass="14732">MSTSRRDFIALASTLPFVASAEPSTKMTFIHHVLFWAKNPTSTTETDQLYRALKALGTLPMIASAHVGKPIVTDFDKSVTEASYTFSVVLVFDSAEKEKEYLYHPLHKKFIEENMHLWGKVQVIDSQEPAA</sequence>
<protein>
    <submittedName>
        <fullName evidence="2">Dabb family protein</fullName>
    </submittedName>
</protein>
<dbReference type="InterPro" id="IPR013097">
    <property type="entry name" value="Dabb"/>
</dbReference>
<dbReference type="SMART" id="SM00886">
    <property type="entry name" value="Dabb"/>
    <property type="match status" value="1"/>
</dbReference>
<accession>A0A4Q9BHI8</accession>
<dbReference type="Proteomes" id="UP000293583">
    <property type="component" value="Unassembled WGS sequence"/>
</dbReference>
<reference evidence="2 3" key="1">
    <citation type="submission" date="2019-02" db="EMBL/GenBank/DDBJ databases">
        <title>Genome of a new Bacteroidetes strain.</title>
        <authorList>
            <person name="Pitt A."/>
        </authorList>
    </citation>
    <scope>NUCLEOTIDE SEQUENCE [LARGE SCALE GENOMIC DNA]</scope>
    <source>
        <strain evidence="2 3">103A-SOEBACH</strain>
    </source>
</reference>
<dbReference type="OrthoDB" id="7189263at2"/>
<evidence type="ECO:0000313" key="2">
    <source>
        <dbReference type="EMBL" id="TBH75083.1"/>
    </source>
</evidence>
<gene>
    <name evidence="2" type="ORF">EWU20_00500</name>
</gene>